<evidence type="ECO:0000313" key="1">
    <source>
        <dbReference type="EMBL" id="KAK7604625.1"/>
    </source>
</evidence>
<name>A0AAN9YBC9_9HEMI</name>
<dbReference type="Pfam" id="PF05953">
    <property type="entry name" value="Allatostatin"/>
    <property type="match status" value="3"/>
</dbReference>
<dbReference type="AlphaFoldDB" id="A0AAN9YBC9"/>
<comment type="caution">
    <text evidence="1">The sequence shown here is derived from an EMBL/GenBank/DDBJ whole genome shotgun (WGS) entry which is preliminary data.</text>
</comment>
<protein>
    <submittedName>
        <fullName evidence="1">Uncharacterized protein</fullName>
    </submittedName>
</protein>
<proteinExistence type="predicted"/>
<keyword evidence="2" id="KW-1185">Reference proteome</keyword>
<gene>
    <name evidence="1" type="ORF">V9T40_005811</name>
</gene>
<dbReference type="EMBL" id="JBBCAQ010000003">
    <property type="protein sequence ID" value="KAK7604625.1"/>
    <property type="molecule type" value="Genomic_DNA"/>
</dbReference>
<organism evidence="1 2">
    <name type="scientific">Parthenolecanium corni</name>
    <dbReference type="NCBI Taxonomy" id="536013"/>
    <lineage>
        <taxon>Eukaryota</taxon>
        <taxon>Metazoa</taxon>
        <taxon>Ecdysozoa</taxon>
        <taxon>Arthropoda</taxon>
        <taxon>Hexapoda</taxon>
        <taxon>Insecta</taxon>
        <taxon>Pterygota</taxon>
        <taxon>Neoptera</taxon>
        <taxon>Paraneoptera</taxon>
        <taxon>Hemiptera</taxon>
        <taxon>Sternorrhyncha</taxon>
        <taxon>Coccoidea</taxon>
        <taxon>Coccidae</taxon>
        <taxon>Parthenolecanium</taxon>
    </lineage>
</organism>
<dbReference type="InterPro" id="IPR010276">
    <property type="entry name" value="Allatostatin"/>
</dbReference>
<evidence type="ECO:0000313" key="2">
    <source>
        <dbReference type="Proteomes" id="UP001367676"/>
    </source>
</evidence>
<dbReference type="Proteomes" id="UP001367676">
    <property type="component" value="Unassembled WGS sequence"/>
</dbReference>
<reference evidence="1 2" key="1">
    <citation type="submission" date="2024-03" db="EMBL/GenBank/DDBJ databases">
        <title>Adaptation during the transition from Ophiocordyceps entomopathogen to insect associate is accompanied by gene loss and intensified selection.</title>
        <authorList>
            <person name="Ward C.M."/>
            <person name="Onetto C.A."/>
            <person name="Borneman A.R."/>
        </authorList>
    </citation>
    <scope>NUCLEOTIDE SEQUENCE [LARGE SCALE GENOMIC DNA]</scope>
    <source>
        <strain evidence="1">AWRI1</strain>
        <tissue evidence="1">Single Adult Female</tissue>
    </source>
</reference>
<sequence length="170" mass="19503">MDSQRTKFRPVNVANVSKNIMLDRLCRSSRMLFKILLLITQVAFSISTPQFDDEEKRLYNFGLGKRGYTYVSEYKRLPVYNFGLGKRADSRNMYSFGLGKRDDSEESQSDETDVEKRSKTYDFGLGKRLTPGYNFGLGKKAVPQYSFGLGKRLGYNFGLGKRQGKFVSCF</sequence>
<accession>A0AAN9YBC9</accession>
<dbReference type="GO" id="GO:0005184">
    <property type="term" value="F:neuropeptide hormone activity"/>
    <property type="evidence" value="ECO:0007669"/>
    <property type="project" value="InterPro"/>
</dbReference>